<evidence type="ECO:0000256" key="1">
    <source>
        <dbReference type="SAM" id="Phobius"/>
    </source>
</evidence>
<accession>A0A1G9T5G7</accession>
<evidence type="ECO:0000313" key="3">
    <source>
        <dbReference type="Proteomes" id="UP000182783"/>
    </source>
</evidence>
<dbReference type="Proteomes" id="UP000182783">
    <property type="component" value="Unassembled WGS sequence"/>
</dbReference>
<protein>
    <submittedName>
        <fullName evidence="2">Uncharacterized protein</fullName>
    </submittedName>
</protein>
<keyword evidence="1" id="KW-0812">Transmembrane</keyword>
<proteinExistence type="predicted"/>
<sequence length="50" mass="5690">MISYAILGITFLYAVIQILIYASRQRKPQTRDDIDERLLAALNGGDHARK</sequence>
<evidence type="ECO:0000313" key="2">
    <source>
        <dbReference type="EMBL" id="SDM42876.1"/>
    </source>
</evidence>
<name>A0A1G9T5G7_9BACL</name>
<gene>
    <name evidence="2" type="ORF">SAMN05216191_112199</name>
</gene>
<dbReference type="AlphaFoldDB" id="A0A1G9T5G7"/>
<dbReference type="EMBL" id="FNGM01000012">
    <property type="protein sequence ID" value="SDM42876.1"/>
    <property type="molecule type" value="Genomic_DNA"/>
</dbReference>
<reference evidence="2 3" key="1">
    <citation type="submission" date="2016-10" db="EMBL/GenBank/DDBJ databases">
        <authorList>
            <person name="de Groot N.N."/>
        </authorList>
    </citation>
    <scope>NUCLEOTIDE SEQUENCE [LARGE SCALE GENOMIC DNA]</scope>
    <source>
        <strain evidence="2 3">CGMCC 1.10239</strain>
    </source>
</reference>
<keyword evidence="1" id="KW-1133">Transmembrane helix</keyword>
<keyword evidence="1" id="KW-0472">Membrane</keyword>
<organism evidence="2 3">
    <name type="scientific">Paenibacillus jilunlii</name>
    <dbReference type="NCBI Taxonomy" id="682956"/>
    <lineage>
        <taxon>Bacteria</taxon>
        <taxon>Bacillati</taxon>
        <taxon>Bacillota</taxon>
        <taxon>Bacilli</taxon>
        <taxon>Bacillales</taxon>
        <taxon>Paenibacillaceae</taxon>
        <taxon>Paenibacillus</taxon>
    </lineage>
</organism>
<feature type="transmembrane region" description="Helical" evidence="1">
    <location>
        <begin position="6"/>
        <end position="22"/>
    </location>
</feature>
<dbReference type="RefSeq" id="WP_157243743.1">
    <property type="nucleotide sequence ID" value="NZ_CP048429.1"/>
</dbReference>